<evidence type="ECO:0000256" key="2">
    <source>
        <dbReference type="ARBA" id="ARBA00022618"/>
    </source>
</evidence>
<comment type="caution">
    <text evidence="8">The sequence shown here is derived from an EMBL/GenBank/DDBJ whole genome shotgun (WGS) entry which is preliminary data.</text>
</comment>
<evidence type="ECO:0000313" key="9">
    <source>
        <dbReference type="Proteomes" id="UP000037751"/>
    </source>
</evidence>
<dbReference type="RefSeq" id="XP_017992977.1">
    <property type="nucleotide sequence ID" value="XM_018136783.1"/>
</dbReference>
<dbReference type="GO" id="GO:0005680">
    <property type="term" value="C:anaphase-promoting complex"/>
    <property type="evidence" value="ECO:0007669"/>
    <property type="project" value="InterPro"/>
</dbReference>
<proteinExistence type="predicted"/>
<keyword evidence="5" id="KW-0131">Cell cycle</keyword>
<dbReference type="InterPro" id="IPR024790">
    <property type="entry name" value="APC4_long_dom"/>
</dbReference>
<evidence type="ECO:0000256" key="5">
    <source>
        <dbReference type="ARBA" id="ARBA00023306"/>
    </source>
</evidence>
<dbReference type="Proteomes" id="UP000037751">
    <property type="component" value="Unassembled WGS sequence"/>
</dbReference>
<keyword evidence="4" id="KW-0833">Ubl conjugation pathway</keyword>
<dbReference type="PANTHER" id="PTHR13260">
    <property type="entry name" value="ANAPHASE PROMOTING COMPLEX SUBUNIT 4 APC4"/>
    <property type="match status" value="1"/>
</dbReference>
<dbReference type="Pfam" id="PF12896">
    <property type="entry name" value="ANAPC4"/>
    <property type="match status" value="1"/>
</dbReference>
<dbReference type="GeneID" id="28728658"/>
<dbReference type="GO" id="GO:0070979">
    <property type="term" value="P:protein K11-linked ubiquitination"/>
    <property type="evidence" value="ECO:0007669"/>
    <property type="project" value="TreeGrafter"/>
</dbReference>
<dbReference type="OrthoDB" id="10259843at2759"/>
<dbReference type="EMBL" id="LGAV01000002">
    <property type="protein sequence ID" value="KOS15345.1"/>
    <property type="molecule type" value="Genomic_DNA"/>
</dbReference>
<dbReference type="AlphaFoldDB" id="A0A0N0RSH0"/>
<dbReference type="GO" id="GO:0031145">
    <property type="term" value="P:anaphase-promoting complex-dependent catabolic process"/>
    <property type="evidence" value="ECO:0007669"/>
    <property type="project" value="InterPro"/>
</dbReference>
<sequence>MQVPLPREAHILTSACNPCMDLLALVSHDEAPAPAASGPPGLTPAQIAMRQRMLAMQARRMGVANPMAPGAGRDASSLRRGSSLRMVVWRMSDTPSRVWDVVLEPVPTASSDERRSGWESMSVLSLVWSPDGERLAVRLGVSQTWDTTTTHTHVLRVFSVYDGTLLYTHTSPTTTSPWHATLYWVPVPEPTVPSQAASMLRHLQPLDAPTDLSDDKPGWVGSVHARSRPTAPPPSANVPKGTGVLAQLPSLASGTSHASLLLCADAGGQLSFWLDGTVPIGPVSLPTNAEILSIVSDCHTASVLLQDEQTWQSAHIPLPLSTPLWHIAKLSTDLRTYLTHILDATFYAARAWISMVRPRAVEWQAHWDDLAKRHGVDIVLEWMALIMTGRASPACEQLLAQLTEGTTLAMETDAKRGLKHIRRLMATHVVPACERLLILLTELQGCAQWRASYPMAALDDVVPLLRQTQTCHAVAMALQEDVEREWLALDEYYQWWRMEQDRQERRKLGEDVPRVLTYHDTLTVLEYVQRGFLSPSLDAMLGAPTTPAHAPDADTSDDSHALTAPLWTTPAVVYETAAPSKPPTKVASALASALAWVDQAPRAPATATTAQWQGVFHVPTLFAGPAHTYAPRTLPGDAQTLVTRAEKLCTDTARVLVSALHQAGSPAPTLHTAWERPTSVLCRDEAVRSVPAEAPATIPTHVPRPVVRAVVHHEQHVHTYATHDTLVTLSLPPLTTASADVPRETHPAHGEVLDFAVTPHDLHVLSTTSHSTQLRSVAWSHTDTKGPPAKPVDLQDGTLLAVFQHGLRVVAHRDRRALTVL</sequence>
<protein>
    <recommendedName>
        <fullName evidence="1">Anaphase-promoting complex subunit 4</fullName>
    </recommendedName>
</protein>
<keyword evidence="9" id="KW-1185">Reference proteome</keyword>
<evidence type="ECO:0000313" key="8">
    <source>
        <dbReference type="EMBL" id="KOS15345.1"/>
    </source>
</evidence>
<name>A0A0N0RSH0_9BASI</name>
<evidence type="ECO:0000256" key="4">
    <source>
        <dbReference type="ARBA" id="ARBA00022786"/>
    </source>
</evidence>
<accession>A0A0N0RSH0</accession>
<evidence type="ECO:0000256" key="6">
    <source>
        <dbReference type="SAM" id="MobiDB-lite"/>
    </source>
</evidence>
<reference evidence="8 9" key="1">
    <citation type="submission" date="2015-07" db="EMBL/GenBank/DDBJ databases">
        <title>Draft Genome Sequence of Malassezia furfur CBS1878 and Malassezia pachydermatis CBS1879.</title>
        <authorList>
            <person name="Triana S."/>
            <person name="Ohm R."/>
            <person name="Gonzalez A."/>
            <person name="DeCock H."/>
            <person name="Restrepo S."/>
            <person name="Celis A."/>
        </authorList>
    </citation>
    <scope>NUCLEOTIDE SEQUENCE [LARGE SCALE GENOMIC DNA]</scope>
    <source>
        <strain evidence="8 9">CBS 1879</strain>
    </source>
</reference>
<keyword evidence="2" id="KW-0132">Cell division</keyword>
<gene>
    <name evidence="8" type="ORF">Malapachy_2291</name>
</gene>
<evidence type="ECO:0000259" key="7">
    <source>
        <dbReference type="Pfam" id="PF12896"/>
    </source>
</evidence>
<dbReference type="VEuPathDB" id="FungiDB:Malapachy_2291"/>
<dbReference type="InterPro" id="IPR024789">
    <property type="entry name" value="APC4"/>
</dbReference>
<dbReference type="GO" id="GO:0034399">
    <property type="term" value="C:nuclear periphery"/>
    <property type="evidence" value="ECO:0007669"/>
    <property type="project" value="TreeGrafter"/>
</dbReference>
<keyword evidence="3" id="KW-0498">Mitosis</keyword>
<dbReference type="PANTHER" id="PTHR13260:SF0">
    <property type="entry name" value="ANAPHASE-PROMOTING COMPLEX SUBUNIT 4"/>
    <property type="match status" value="1"/>
</dbReference>
<evidence type="ECO:0000256" key="3">
    <source>
        <dbReference type="ARBA" id="ARBA00022776"/>
    </source>
</evidence>
<organism evidence="8 9">
    <name type="scientific">Malassezia pachydermatis</name>
    <dbReference type="NCBI Taxonomy" id="77020"/>
    <lineage>
        <taxon>Eukaryota</taxon>
        <taxon>Fungi</taxon>
        <taxon>Dikarya</taxon>
        <taxon>Basidiomycota</taxon>
        <taxon>Ustilaginomycotina</taxon>
        <taxon>Malasseziomycetes</taxon>
        <taxon>Malasseziales</taxon>
        <taxon>Malasseziaceae</taxon>
        <taxon>Malassezia</taxon>
    </lineage>
</organism>
<feature type="domain" description="Anaphase-promoting complex subunit 4 long" evidence="7">
    <location>
        <begin position="322"/>
        <end position="504"/>
    </location>
</feature>
<evidence type="ECO:0000256" key="1">
    <source>
        <dbReference type="ARBA" id="ARBA00016067"/>
    </source>
</evidence>
<dbReference type="GO" id="GO:0051301">
    <property type="term" value="P:cell division"/>
    <property type="evidence" value="ECO:0007669"/>
    <property type="project" value="UniProtKB-KW"/>
</dbReference>
<dbReference type="STRING" id="77020.A0A0N0RSH0"/>
<feature type="region of interest" description="Disordered" evidence="6">
    <location>
        <begin position="219"/>
        <end position="239"/>
    </location>
</feature>